<dbReference type="EMBL" id="JAMKPW020000038">
    <property type="protein sequence ID" value="KAK8200875.1"/>
    <property type="molecule type" value="Genomic_DNA"/>
</dbReference>
<proteinExistence type="predicted"/>
<accession>A0ACC3S865</accession>
<reference evidence="1" key="1">
    <citation type="submission" date="2024-02" db="EMBL/GenBank/DDBJ databases">
        <title>Metagenome Assembled Genome of Zalaria obscura JY119.</title>
        <authorList>
            <person name="Vighnesh L."/>
            <person name="Jagadeeshwari U."/>
            <person name="Venkata Ramana C."/>
            <person name="Sasikala C."/>
        </authorList>
    </citation>
    <scope>NUCLEOTIDE SEQUENCE</scope>
    <source>
        <strain evidence="1">JY119</strain>
    </source>
</reference>
<sequence>MAKHKRKSQHRNGSKKRRKTQETECSHDTIKGDEIGLEEQNDPDVKTCLFLQQYLEKVKARGQNVSLVRSHDMTGTIDDILLMGCDYLEPISEKHACCKALVTLLCGQLLDYGAEAPSPEVELAFKKMARACKEQMRE</sequence>
<dbReference type="Proteomes" id="UP001320706">
    <property type="component" value="Unassembled WGS sequence"/>
</dbReference>
<name>A0ACC3S865_9PEZI</name>
<evidence type="ECO:0000313" key="2">
    <source>
        <dbReference type="Proteomes" id="UP001320706"/>
    </source>
</evidence>
<gene>
    <name evidence="1" type="ORF">M8818_006192</name>
</gene>
<comment type="caution">
    <text evidence="1">The sequence shown here is derived from an EMBL/GenBank/DDBJ whole genome shotgun (WGS) entry which is preliminary data.</text>
</comment>
<organism evidence="1 2">
    <name type="scientific">Zalaria obscura</name>
    <dbReference type="NCBI Taxonomy" id="2024903"/>
    <lineage>
        <taxon>Eukaryota</taxon>
        <taxon>Fungi</taxon>
        <taxon>Dikarya</taxon>
        <taxon>Ascomycota</taxon>
        <taxon>Pezizomycotina</taxon>
        <taxon>Dothideomycetes</taxon>
        <taxon>Dothideomycetidae</taxon>
        <taxon>Dothideales</taxon>
        <taxon>Zalariaceae</taxon>
        <taxon>Zalaria</taxon>
    </lineage>
</organism>
<keyword evidence="2" id="KW-1185">Reference proteome</keyword>
<protein>
    <submittedName>
        <fullName evidence="1">Uncharacterized protein</fullName>
    </submittedName>
</protein>
<evidence type="ECO:0000313" key="1">
    <source>
        <dbReference type="EMBL" id="KAK8200875.1"/>
    </source>
</evidence>